<reference evidence="1 2" key="1">
    <citation type="submission" date="2023-07" db="EMBL/GenBank/DDBJ databases">
        <title>Sequencing the genomes of 1000 actinobacteria strains.</title>
        <authorList>
            <person name="Klenk H.-P."/>
        </authorList>
    </citation>
    <scope>NUCLEOTIDE SEQUENCE [LARGE SCALE GENOMIC DNA]</scope>
    <source>
        <strain evidence="1 2">DSM 46740</strain>
    </source>
</reference>
<evidence type="ECO:0000313" key="1">
    <source>
        <dbReference type="EMBL" id="MDP9841627.1"/>
    </source>
</evidence>
<comment type="caution">
    <text evidence="1">The sequence shown here is derived from an EMBL/GenBank/DDBJ whole genome shotgun (WGS) entry which is preliminary data.</text>
</comment>
<sequence length="80" mass="8896">MGRRSEVICDGYGLADRSGLVETVLWWQDRCRRGIDQAAEAGDPAMARLRASGAVEQIKASYAWVERHREELHGPGSSPR</sequence>
<dbReference type="EMBL" id="JAUSQU010000001">
    <property type="protein sequence ID" value="MDP9841627.1"/>
    <property type="molecule type" value="Genomic_DNA"/>
</dbReference>
<organism evidence="1 2">
    <name type="scientific">Streptosporangium lutulentum</name>
    <dbReference type="NCBI Taxonomy" id="1461250"/>
    <lineage>
        <taxon>Bacteria</taxon>
        <taxon>Bacillati</taxon>
        <taxon>Actinomycetota</taxon>
        <taxon>Actinomycetes</taxon>
        <taxon>Streptosporangiales</taxon>
        <taxon>Streptosporangiaceae</taxon>
        <taxon>Streptosporangium</taxon>
    </lineage>
</organism>
<keyword evidence="2" id="KW-1185">Reference proteome</keyword>
<gene>
    <name evidence="1" type="ORF">J2853_000838</name>
</gene>
<dbReference type="RefSeq" id="WP_307555119.1">
    <property type="nucleotide sequence ID" value="NZ_JAUSQU010000001.1"/>
</dbReference>
<dbReference type="Proteomes" id="UP001225356">
    <property type="component" value="Unassembled WGS sequence"/>
</dbReference>
<proteinExistence type="predicted"/>
<accession>A0ABT9Q4L2</accession>
<evidence type="ECO:0000313" key="2">
    <source>
        <dbReference type="Proteomes" id="UP001225356"/>
    </source>
</evidence>
<protein>
    <submittedName>
        <fullName evidence="1">Uncharacterized protein</fullName>
    </submittedName>
</protein>
<name>A0ABT9Q4L2_9ACTN</name>